<protein>
    <submittedName>
        <fullName evidence="4">Uncharacterized protein</fullName>
    </submittedName>
</protein>
<dbReference type="AlphaFoldDB" id="A0A3T0N727"/>
<organism evidence="4 5">
    <name type="scientific">Parasedimentitalea marina</name>
    <dbReference type="NCBI Taxonomy" id="2483033"/>
    <lineage>
        <taxon>Bacteria</taxon>
        <taxon>Pseudomonadati</taxon>
        <taxon>Pseudomonadota</taxon>
        <taxon>Alphaproteobacteria</taxon>
        <taxon>Rhodobacterales</taxon>
        <taxon>Paracoccaceae</taxon>
        <taxon>Parasedimentitalea</taxon>
    </lineage>
</organism>
<keyword evidence="1" id="KW-0175">Coiled coil</keyword>
<dbReference type="Gene3D" id="1.10.287.1490">
    <property type="match status" value="1"/>
</dbReference>
<feature type="region of interest" description="Disordered" evidence="2">
    <location>
        <begin position="382"/>
        <end position="403"/>
    </location>
</feature>
<dbReference type="KEGG" id="sedi:EBB79_19040"/>
<dbReference type="EMBL" id="CP033219">
    <property type="protein sequence ID" value="AZV79762.1"/>
    <property type="molecule type" value="Genomic_DNA"/>
</dbReference>
<keyword evidence="3" id="KW-1133">Transmembrane helix</keyword>
<keyword evidence="3" id="KW-0812">Transmembrane</keyword>
<keyword evidence="3" id="KW-0472">Membrane</keyword>
<keyword evidence="5" id="KW-1185">Reference proteome</keyword>
<evidence type="ECO:0000313" key="5">
    <source>
        <dbReference type="Proteomes" id="UP000283063"/>
    </source>
</evidence>
<proteinExistence type="predicted"/>
<sequence>MSGKNVWFNYDFKEDVFLTEITVSTVDYGSYHSFEFEWEVAGGQTFRQVVSKGEDEVFSLPIREMVKAVRFKPPTAFLRSPKIGSVTLSGFPRSNMDALLGVLEQLNVYRDQVQANCDKAIENAEASNLKITEAEDKLDALQEEVDTRQSEVVALQGDIGRLTEERNSLNGNLKSLGDTVRAGKSEFRAVEDKIAEREEERKLLSQSIVAGKSELQGLRENINMFPTEISAFVEQGADNIRSYWKMAVVPIATIVLISGLLVFNAANLTTVLDEVENARIWSILVTRMPYVIVSSAIIAASLKLSLIFVGEIMRINQQRLNLSKISIIANDVSKASETDLVFSEEERHTLRTQLKMELLRDHLKDYITRDFNYTGARALREAAKQEDEAEGTNNLEDLEEELH</sequence>
<reference evidence="4 5" key="1">
    <citation type="submission" date="2018-10" db="EMBL/GenBank/DDBJ databases">
        <title>Parasedimentitalea marina sp. nov., a psychrophilic bacterium isolated from deep seawater of the New Britain Trench.</title>
        <authorList>
            <person name="Cao J."/>
        </authorList>
    </citation>
    <scope>NUCLEOTIDE SEQUENCE [LARGE SCALE GENOMIC DNA]</scope>
    <source>
        <strain evidence="4 5">W43</strain>
    </source>
</reference>
<accession>A0A3T0N727</accession>
<evidence type="ECO:0000256" key="3">
    <source>
        <dbReference type="SAM" id="Phobius"/>
    </source>
</evidence>
<feature type="transmembrane region" description="Helical" evidence="3">
    <location>
        <begin position="247"/>
        <end position="268"/>
    </location>
</feature>
<feature type="transmembrane region" description="Helical" evidence="3">
    <location>
        <begin position="288"/>
        <end position="309"/>
    </location>
</feature>
<evidence type="ECO:0000313" key="4">
    <source>
        <dbReference type="EMBL" id="AZV79762.1"/>
    </source>
</evidence>
<evidence type="ECO:0000256" key="1">
    <source>
        <dbReference type="SAM" id="Coils"/>
    </source>
</evidence>
<gene>
    <name evidence="4" type="ORF">EBB79_19040</name>
</gene>
<evidence type="ECO:0000256" key="2">
    <source>
        <dbReference type="SAM" id="MobiDB-lite"/>
    </source>
</evidence>
<name>A0A3T0N727_9RHOB</name>
<feature type="coiled-coil region" evidence="1">
    <location>
        <begin position="117"/>
        <end position="158"/>
    </location>
</feature>
<dbReference type="Proteomes" id="UP000283063">
    <property type="component" value="Chromosome"/>
</dbReference>